<reference evidence="3 4" key="1">
    <citation type="journal article" date="2019" name="Microbiol. Resour. Announc.">
        <title>Draft Genome Sequence of Comamonas testosteroni TA441, a Bacterium That Has a Cryptic Phenol Degradation Gene Cluster.</title>
        <authorList>
            <person name="Arai H."/>
            <person name="Ishii M."/>
        </authorList>
    </citation>
    <scope>NUCLEOTIDE SEQUENCE [LARGE SCALE GENOMIC DNA]</scope>
    <source>
        <strain evidence="3 4">TA441</strain>
    </source>
</reference>
<dbReference type="EMBL" id="BKBW01000004">
    <property type="protein sequence ID" value="GEQ75429.1"/>
    <property type="molecule type" value="Genomic_DNA"/>
</dbReference>
<feature type="transmembrane region" description="Helical" evidence="1">
    <location>
        <begin position="38"/>
        <end position="60"/>
    </location>
</feature>
<dbReference type="GO" id="GO:0090313">
    <property type="term" value="P:regulation of protein targeting to membrane"/>
    <property type="evidence" value="ECO:0007669"/>
    <property type="project" value="TreeGrafter"/>
</dbReference>
<accession>A0A5A7MEZ9</accession>
<evidence type="ECO:0000313" key="3">
    <source>
        <dbReference type="EMBL" id="GEQ75429.1"/>
    </source>
</evidence>
<dbReference type="Proteomes" id="UP000323105">
    <property type="component" value="Unassembled WGS sequence"/>
</dbReference>
<dbReference type="InterPro" id="IPR007844">
    <property type="entry name" value="AsmA"/>
</dbReference>
<comment type="caution">
    <text evidence="3">The sequence shown here is derived from an EMBL/GenBank/DDBJ whole genome shotgun (WGS) entry which is preliminary data.</text>
</comment>
<name>A0A5A7MEZ9_COMTE</name>
<evidence type="ECO:0000259" key="2">
    <source>
        <dbReference type="Pfam" id="PF05170"/>
    </source>
</evidence>
<dbReference type="GO" id="GO:0005886">
    <property type="term" value="C:plasma membrane"/>
    <property type="evidence" value="ECO:0007669"/>
    <property type="project" value="TreeGrafter"/>
</dbReference>
<dbReference type="AlphaFoldDB" id="A0A5A7MEZ9"/>
<sequence length="749" mass="81577">MRNSMWQKDATAMVDNASTSAPESNPAHQRLARHWLRWVAIATALLLALILAAALLVAFMDWNKLRPWINEKVSTSAGRDFAINGDLQLQWTWPQPLDTGWRHWVPGVVIHASDLTLSQPQGWLVQQAPEKANDKQPVLPADPKELNTGRLPEQGQVANVKKPSVNDDDAIADAGRQPPERDARTMITAANATASLRLWPLLARHVQLDSLLLQAPDMVLARNDKGENNWTFDKPASSGPKWSFEIGQLRISDGVLGWSDAVKNMAVRARIDTLRRPLSADQPYGVRFGLAGYLHQGKTRAQIQAQGLAGPVLDLRQDRLRFPLRISAKAGSLQAFAEGILDNPKTLDGLDFQVQVRGKSMADLFELSGLLLPTTPPFETRGRLIGSLAPGKAVWQYEKFQGKLGQSDLSGDLQYRSAQPRPKLTAQLHSKQLRLVDLGPVIGAAPSDSPDKPQPVNGKVLPQVRFQTENWDKMDLDLRYESSHILRPEALPLQNLSVHALLDNGRLTLSPLKFGLAEGALNIDASVDSHAKPVAAKLNAQVQSLKLSALFPTIEKMKKSLGRLDGAVALTGQGESLAQWLGTGNGSLRLFVRDGTFSSQLLDLAGLNVGSIVIAKLFGSDKEVQLRCAVADFNVQQGIARPRMAKLATTEAVVEATGEINLAQEQLNLRIVPESLKWKFFSLRTPLYVRGSFAKPDVGLEPGPLAARAGAAVAAAVFAPAALALVPLTVPAADDDVNCKQLLTQVRRQ</sequence>
<gene>
    <name evidence="3" type="ORF">CTTA_2434</name>
</gene>
<organism evidence="3 4">
    <name type="scientific">Comamonas testosteroni</name>
    <name type="common">Pseudomonas testosteroni</name>
    <dbReference type="NCBI Taxonomy" id="285"/>
    <lineage>
        <taxon>Bacteria</taxon>
        <taxon>Pseudomonadati</taxon>
        <taxon>Pseudomonadota</taxon>
        <taxon>Betaproteobacteria</taxon>
        <taxon>Burkholderiales</taxon>
        <taxon>Comamonadaceae</taxon>
        <taxon>Comamonas</taxon>
    </lineage>
</organism>
<feature type="domain" description="AsmA" evidence="2">
    <location>
        <begin position="184"/>
        <end position="643"/>
    </location>
</feature>
<protein>
    <recommendedName>
        <fullName evidence="2">AsmA domain-containing protein</fullName>
    </recommendedName>
</protein>
<proteinExistence type="predicted"/>
<feature type="domain" description="AsmA" evidence="2">
    <location>
        <begin position="39"/>
        <end position="122"/>
    </location>
</feature>
<evidence type="ECO:0000313" key="4">
    <source>
        <dbReference type="Proteomes" id="UP000323105"/>
    </source>
</evidence>
<dbReference type="PANTHER" id="PTHR30441:SF9">
    <property type="entry name" value="ASMA FAMILY PROTEIN YHJG"/>
    <property type="match status" value="1"/>
</dbReference>
<dbReference type="PANTHER" id="PTHR30441">
    <property type="entry name" value="DUF748 DOMAIN-CONTAINING PROTEIN"/>
    <property type="match status" value="1"/>
</dbReference>
<dbReference type="Pfam" id="PF05170">
    <property type="entry name" value="AsmA"/>
    <property type="match status" value="2"/>
</dbReference>
<keyword evidence="1" id="KW-0812">Transmembrane</keyword>
<dbReference type="InterPro" id="IPR052894">
    <property type="entry name" value="AsmA-related"/>
</dbReference>
<keyword evidence="1" id="KW-1133">Transmembrane helix</keyword>
<keyword evidence="1" id="KW-0472">Membrane</keyword>
<evidence type="ECO:0000256" key="1">
    <source>
        <dbReference type="SAM" id="Phobius"/>
    </source>
</evidence>